<evidence type="ECO:0000313" key="2">
    <source>
        <dbReference type="EMBL" id="QOP41403.1"/>
    </source>
</evidence>
<evidence type="ECO:0000256" key="1">
    <source>
        <dbReference type="SAM" id="Phobius"/>
    </source>
</evidence>
<protein>
    <submittedName>
        <fullName evidence="2">Uncharacterized protein</fullName>
    </submittedName>
</protein>
<keyword evidence="1" id="KW-0472">Membrane</keyword>
<evidence type="ECO:0000313" key="3">
    <source>
        <dbReference type="Proteomes" id="UP000593910"/>
    </source>
</evidence>
<dbReference type="KEGG" id="smax:FJR03_06455"/>
<dbReference type="AlphaFoldDB" id="A0A7M1AVE0"/>
<organism evidence="2 3">
    <name type="scientific">Sulfurimonas marina</name>
    <dbReference type="NCBI Taxonomy" id="2590551"/>
    <lineage>
        <taxon>Bacteria</taxon>
        <taxon>Pseudomonadati</taxon>
        <taxon>Campylobacterota</taxon>
        <taxon>Epsilonproteobacteria</taxon>
        <taxon>Campylobacterales</taxon>
        <taxon>Sulfurimonadaceae</taxon>
        <taxon>Sulfurimonas</taxon>
    </lineage>
</organism>
<sequence length="157" mass="18806">MIKNSQKPNIGVFSYKFFARARFGFLITIPTIVIMVIPAFFLDMMATLYQLINFKAYEIPLVERKKYIVIDRHALSYLNFMEKFFCVYCGYFNGVMQYVSEIAARTEEFWCPIKHAKKLEFEHERYDNYLEFGDSEGYHAKRKNIRLTMRAELKEKK</sequence>
<reference evidence="2 3" key="1">
    <citation type="submission" date="2019-06" db="EMBL/GenBank/DDBJ databases">
        <title>Sulfurimonas gotlandica sp. nov., a chemoautotrophic and psychrotolerant epsilonproteobacterium isolated from a pelagic redoxcline, and an emended description of the genus Sulfurimonas.</title>
        <authorList>
            <person name="Wang S."/>
            <person name="Jiang L."/>
            <person name="Shao Z."/>
        </authorList>
    </citation>
    <scope>NUCLEOTIDE SEQUENCE [LARGE SCALE GENOMIC DNA]</scope>
    <source>
        <strain evidence="2 3">B2</strain>
    </source>
</reference>
<proteinExistence type="predicted"/>
<dbReference type="EMBL" id="CP041165">
    <property type="protein sequence ID" value="QOP41403.1"/>
    <property type="molecule type" value="Genomic_DNA"/>
</dbReference>
<dbReference type="RefSeq" id="WP_193112718.1">
    <property type="nucleotide sequence ID" value="NZ_CP041165.1"/>
</dbReference>
<dbReference type="Proteomes" id="UP000593910">
    <property type="component" value="Chromosome"/>
</dbReference>
<keyword evidence="3" id="KW-1185">Reference proteome</keyword>
<feature type="transmembrane region" description="Helical" evidence="1">
    <location>
        <begin position="21"/>
        <end position="42"/>
    </location>
</feature>
<name>A0A7M1AVE0_9BACT</name>
<keyword evidence="1" id="KW-1133">Transmembrane helix</keyword>
<gene>
    <name evidence="2" type="ORF">FJR03_06455</name>
</gene>
<keyword evidence="1" id="KW-0812">Transmembrane</keyword>
<accession>A0A7M1AVE0</accession>